<proteinExistence type="predicted"/>
<dbReference type="STRING" id="316067.Geob_3065"/>
<gene>
    <name evidence="2" type="ordered locus">Geob_3065</name>
</gene>
<dbReference type="AlphaFoldDB" id="B9M3I7"/>
<protein>
    <submittedName>
        <fullName evidence="2">Lipoprotein, putative</fullName>
    </submittedName>
</protein>
<name>B9M3I7_GEODF</name>
<evidence type="ECO:0000313" key="2">
    <source>
        <dbReference type="EMBL" id="ACM21408.1"/>
    </source>
</evidence>
<keyword evidence="3" id="KW-1185">Reference proteome</keyword>
<sequence>MFRCMGIQSVVFLSFLFLLSSCGSQNAGGGAGEFTTVTMTAQPQTVRLESDVITGNTCPTSATSGGAYETDSVDVDVAATPYRNLTMSPLPVRIDTVTVSYTPKNAVSPAILAQPYPVGIVITSGTALIPVPVAPEILKSKLVSDYNLQPCSGTLYEYYVTITFSGVEIGGTGTRQEFSTNMSVAFADRAETSAQ</sequence>
<reference evidence="2 3" key="1">
    <citation type="submission" date="2009-01" db="EMBL/GenBank/DDBJ databases">
        <title>Complete sequence of Geobacter sp. FRC-32.</title>
        <authorList>
            <consortium name="US DOE Joint Genome Institute"/>
            <person name="Lucas S."/>
            <person name="Copeland A."/>
            <person name="Lapidus A."/>
            <person name="Glavina del Rio T."/>
            <person name="Dalin E."/>
            <person name="Tice H."/>
            <person name="Bruce D."/>
            <person name="Goodwin L."/>
            <person name="Pitluck S."/>
            <person name="Saunders E."/>
            <person name="Brettin T."/>
            <person name="Detter J.C."/>
            <person name="Han C."/>
            <person name="Larimer F."/>
            <person name="Land M."/>
            <person name="Hauser L."/>
            <person name="Kyrpides N."/>
            <person name="Ovchinnikova G."/>
            <person name="Kostka J."/>
            <person name="Richardson P."/>
        </authorList>
    </citation>
    <scope>NUCLEOTIDE SEQUENCE [LARGE SCALE GENOMIC DNA]</scope>
    <source>
        <strain evidence="3">DSM 22248 / JCM 15807 / FRC-32</strain>
    </source>
</reference>
<keyword evidence="1" id="KW-0732">Signal</keyword>
<dbReference type="OrthoDB" id="5398631at2"/>
<dbReference type="RefSeq" id="WP_012648136.1">
    <property type="nucleotide sequence ID" value="NC_011979.1"/>
</dbReference>
<feature type="signal peptide" evidence="1">
    <location>
        <begin position="1"/>
        <end position="27"/>
    </location>
</feature>
<feature type="chain" id="PRO_5002886604" evidence="1">
    <location>
        <begin position="28"/>
        <end position="195"/>
    </location>
</feature>
<evidence type="ECO:0000313" key="3">
    <source>
        <dbReference type="Proteomes" id="UP000007721"/>
    </source>
</evidence>
<dbReference type="EMBL" id="CP001390">
    <property type="protein sequence ID" value="ACM21408.1"/>
    <property type="molecule type" value="Genomic_DNA"/>
</dbReference>
<organism evidence="2 3">
    <name type="scientific">Geotalea daltonii (strain DSM 22248 / JCM 15807 / FRC-32)</name>
    <name type="common">Geobacter daltonii</name>
    <dbReference type="NCBI Taxonomy" id="316067"/>
    <lineage>
        <taxon>Bacteria</taxon>
        <taxon>Pseudomonadati</taxon>
        <taxon>Thermodesulfobacteriota</taxon>
        <taxon>Desulfuromonadia</taxon>
        <taxon>Geobacterales</taxon>
        <taxon>Geobacteraceae</taxon>
        <taxon>Geotalea</taxon>
    </lineage>
</organism>
<evidence type="ECO:0000256" key="1">
    <source>
        <dbReference type="SAM" id="SignalP"/>
    </source>
</evidence>
<keyword evidence="2" id="KW-0449">Lipoprotein</keyword>
<dbReference type="PROSITE" id="PS51257">
    <property type="entry name" value="PROKAR_LIPOPROTEIN"/>
    <property type="match status" value="1"/>
</dbReference>
<accession>B9M3I7</accession>
<dbReference type="Proteomes" id="UP000007721">
    <property type="component" value="Chromosome"/>
</dbReference>
<dbReference type="KEGG" id="geo:Geob_3065"/>
<dbReference type="HOGENOM" id="CLU_1426135_0_0_7"/>